<dbReference type="EMBL" id="BAAANS010000026">
    <property type="protein sequence ID" value="GAA2103888.1"/>
    <property type="molecule type" value="Genomic_DNA"/>
</dbReference>
<organism evidence="1 2">
    <name type="scientific">Kitasatospora saccharophila</name>
    <dbReference type="NCBI Taxonomy" id="407973"/>
    <lineage>
        <taxon>Bacteria</taxon>
        <taxon>Bacillati</taxon>
        <taxon>Actinomycetota</taxon>
        <taxon>Actinomycetes</taxon>
        <taxon>Kitasatosporales</taxon>
        <taxon>Streptomycetaceae</taxon>
        <taxon>Kitasatospora</taxon>
    </lineage>
</organism>
<evidence type="ECO:0000313" key="2">
    <source>
        <dbReference type="Proteomes" id="UP001500897"/>
    </source>
</evidence>
<sequence>MTTNSAAPGCPDCEQPMTCTAMVLSKREEDGKRVCRAVWQCGDRHLWWGWSDRPEEPLETCPYPDFGA</sequence>
<dbReference type="Proteomes" id="UP001500897">
    <property type="component" value="Unassembled WGS sequence"/>
</dbReference>
<comment type="caution">
    <text evidence="1">The sequence shown here is derived from an EMBL/GenBank/DDBJ whole genome shotgun (WGS) entry which is preliminary data.</text>
</comment>
<keyword evidence="2" id="KW-1185">Reference proteome</keyword>
<gene>
    <name evidence="1" type="ORF">GCM10009759_39690</name>
</gene>
<evidence type="ECO:0000313" key="1">
    <source>
        <dbReference type="EMBL" id="GAA2103888.1"/>
    </source>
</evidence>
<name>A0ABN2X3D1_9ACTN</name>
<accession>A0ABN2X3D1</accession>
<reference evidence="2" key="1">
    <citation type="journal article" date="2019" name="Int. J. Syst. Evol. Microbiol.">
        <title>The Global Catalogue of Microorganisms (GCM) 10K type strain sequencing project: providing services to taxonomists for standard genome sequencing and annotation.</title>
        <authorList>
            <consortium name="The Broad Institute Genomics Platform"/>
            <consortium name="The Broad Institute Genome Sequencing Center for Infectious Disease"/>
            <person name="Wu L."/>
            <person name="Ma J."/>
        </authorList>
    </citation>
    <scope>NUCLEOTIDE SEQUENCE [LARGE SCALE GENOMIC DNA]</scope>
    <source>
        <strain evidence="2">JCM 14559</strain>
    </source>
</reference>
<protein>
    <submittedName>
        <fullName evidence="1">Dehydrogenase</fullName>
    </submittedName>
</protein>
<proteinExistence type="predicted"/>